<feature type="region of interest" description="Disordered" evidence="3">
    <location>
        <begin position="186"/>
        <end position="219"/>
    </location>
</feature>
<gene>
    <name evidence="5" type="ORF">NLS_LOCUS4524</name>
</gene>
<keyword evidence="6" id="KW-1185">Reference proteome</keyword>
<reference evidence="5 6" key="1">
    <citation type="submission" date="2018-08" db="EMBL/GenBank/DDBJ databases">
        <authorList>
            <person name="Laetsch R D."/>
            <person name="Stevens L."/>
            <person name="Kumar S."/>
            <person name="Blaxter L. M."/>
        </authorList>
    </citation>
    <scope>NUCLEOTIDE SEQUENCE [LARGE SCALE GENOMIC DNA]</scope>
</reference>
<sequence>MLLLAGIMLVCGARGTFIESEPMPVDPQLLRQIVAQLKLSAADEDSSKSPVAAEVAQQSRAKRNDSSSEVEVWECGVDNLTKYISKSKIERTCPQLKKPINQCCITHDECYDEQRGREFCDDTFCECLNVATQSSPVCNRREGRSFCEIVRHFGELAYIKAGRHETMDATKMYADWLKRIMKFKKKRMAETDRDGGKDEGEEEREEKEERKVKESERLI</sequence>
<evidence type="ECO:0000256" key="4">
    <source>
        <dbReference type="SAM" id="SignalP"/>
    </source>
</evidence>
<dbReference type="SUPFAM" id="SSF48619">
    <property type="entry name" value="Phospholipase A2, PLA2"/>
    <property type="match status" value="1"/>
</dbReference>
<dbReference type="InterPro" id="IPR036444">
    <property type="entry name" value="PLipase_A2_dom_sf"/>
</dbReference>
<evidence type="ECO:0000256" key="2">
    <source>
        <dbReference type="ARBA" id="ARBA00022525"/>
    </source>
</evidence>
<dbReference type="GO" id="GO:0004623">
    <property type="term" value="F:phospholipase A2 activity"/>
    <property type="evidence" value="ECO:0007669"/>
    <property type="project" value="InterPro"/>
</dbReference>
<keyword evidence="4" id="KW-0732">Signal</keyword>
<keyword evidence="2" id="KW-0964">Secreted</keyword>
<proteinExistence type="predicted"/>
<evidence type="ECO:0000256" key="3">
    <source>
        <dbReference type="SAM" id="MobiDB-lite"/>
    </source>
</evidence>
<feature type="compositionally biased region" description="Basic and acidic residues" evidence="3">
    <location>
        <begin position="188"/>
        <end position="198"/>
    </location>
</feature>
<organism evidence="5 6">
    <name type="scientific">Litomosoides sigmodontis</name>
    <name type="common">Filarial nematode worm</name>
    <dbReference type="NCBI Taxonomy" id="42156"/>
    <lineage>
        <taxon>Eukaryota</taxon>
        <taxon>Metazoa</taxon>
        <taxon>Ecdysozoa</taxon>
        <taxon>Nematoda</taxon>
        <taxon>Chromadorea</taxon>
        <taxon>Rhabditida</taxon>
        <taxon>Spirurina</taxon>
        <taxon>Spiruromorpha</taxon>
        <taxon>Filarioidea</taxon>
        <taxon>Onchocercidae</taxon>
        <taxon>Litomosoides</taxon>
    </lineage>
</organism>
<dbReference type="GO" id="GO:0050482">
    <property type="term" value="P:arachidonate secretion"/>
    <property type="evidence" value="ECO:0007669"/>
    <property type="project" value="InterPro"/>
</dbReference>
<name>A0A3P6T983_LITSI</name>
<dbReference type="OrthoDB" id="5781547at2759"/>
<dbReference type="AlphaFoldDB" id="A0A3P6T983"/>
<accession>A0A3P6T983</accession>
<comment type="subcellular location">
    <subcellularLocation>
        <location evidence="1">Secreted</location>
    </subcellularLocation>
</comment>
<dbReference type="PANTHER" id="PTHR34228">
    <property type="entry name" value="PROTEIN CBG09474-RELATED"/>
    <property type="match status" value="1"/>
</dbReference>
<evidence type="ECO:0008006" key="7">
    <source>
        <dbReference type="Google" id="ProtNLM"/>
    </source>
</evidence>
<feature type="signal peptide" evidence="4">
    <location>
        <begin position="1"/>
        <end position="15"/>
    </location>
</feature>
<evidence type="ECO:0000313" key="5">
    <source>
        <dbReference type="EMBL" id="VDK79473.1"/>
    </source>
</evidence>
<feature type="compositionally biased region" description="Basic and acidic residues" evidence="3">
    <location>
        <begin position="207"/>
        <end position="219"/>
    </location>
</feature>
<dbReference type="Proteomes" id="UP000277928">
    <property type="component" value="Unassembled WGS sequence"/>
</dbReference>
<dbReference type="GO" id="GO:0005576">
    <property type="term" value="C:extracellular region"/>
    <property type="evidence" value="ECO:0007669"/>
    <property type="project" value="UniProtKB-SubCell"/>
</dbReference>
<dbReference type="PROSITE" id="PS00118">
    <property type="entry name" value="PA2_HIS"/>
    <property type="match status" value="1"/>
</dbReference>
<protein>
    <recommendedName>
        <fullName evidence="7">Phospholipase A2 domain-containing protein</fullName>
    </recommendedName>
</protein>
<dbReference type="InterPro" id="IPR033113">
    <property type="entry name" value="PLA2_histidine"/>
</dbReference>
<dbReference type="GO" id="GO:0006644">
    <property type="term" value="P:phospholipid metabolic process"/>
    <property type="evidence" value="ECO:0007669"/>
    <property type="project" value="InterPro"/>
</dbReference>
<dbReference type="InterPro" id="IPR053322">
    <property type="entry name" value="PLA2-like"/>
</dbReference>
<dbReference type="EMBL" id="UYRX01000293">
    <property type="protein sequence ID" value="VDK79473.1"/>
    <property type="molecule type" value="Genomic_DNA"/>
</dbReference>
<dbReference type="PANTHER" id="PTHR34228:SF3">
    <property type="entry name" value="PHOSPHOLIPASE A2-LIKE PROTEIN Y52B11A.8"/>
    <property type="match status" value="1"/>
</dbReference>
<evidence type="ECO:0000313" key="6">
    <source>
        <dbReference type="Proteomes" id="UP000277928"/>
    </source>
</evidence>
<feature type="chain" id="PRO_5017973465" description="Phospholipase A2 domain-containing protein" evidence="4">
    <location>
        <begin position="16"/>
        <end position="219"/>
    </location>
</feature>
<evidence type="ECO:0000256" key="1">
    <source>
        <dbReference type="ARBA" id="ARBA00004613"/>
    </source>
</evidence>